<dbReference type="RefSeq" id="WP_319843078.1">
    <property type="nucleotide sequence ID" value="NZ_JAXAFJ010000001.1"/>
</dbReference>
<comment type="caution">
    <text evidence="2">The sequence shown here is derived from an EMBL/GenBank/DDBJ whole genome shotgun (WGS) entry which is preliminary data.</text>
</comment>
<evidence type="ECO:0000313" key="3">
    <source>
        <dbReference type="Proteomes" id="UP001274321"/>
    </source>
</evidence>
<dbReference type="InterPro" id="IPR038696">
    <property type="entry name" value="IalB_sf"/>
</dbReference>
<dbReference type="InterPro" id="IPR010642">
    <property type="entry name" value="Invasion_prot_B"/>
</dbReference>
<dbReference type="Pfam" id="PF06776">
    <property type="entry name" value="IalB"/>
    <property type="match status" value="1"/>
</dbReference>
<name>A0ABU4RMK8_9HYPH</name>
<accession>A0ABU4RMK8</accession>
<dbReference type="Gene3D" id="2.60.40.1880">
    <property type="entry name" value="Invasion associated locus B (IalB) protein"/>
    <property type="match status" value="1"/>
</dbReference>
<keyword evidence="1" id="KW-0732">Signal</keyword>
<feature type="chain" id="PRO_5045096875" evidence="1">
    <location>
        <begin position="22"/>
        <end position="186"/>
    </location>
</feature>
<evidence type="ECO:0000313" key="2">
    <source>
        <dbReference type="EMBL" id="MDX6804970.1"/>
    </source>
</evidence>
<gene>
    <name evidence="2" type="ORF">SCD90_02730</name>
</gene>
<organism evidence="2 3">
    <name type="scientific">Terrihabitans rhizophilus</name>
    <dbReference type="NCBI Taxonomy" id="3092662"/>
    <lineage>
        <taxon>Bacteria</taxon>
        <taxon>Pseudomonadati</taxon>
        <taxon>Pseudomonadota</taxon>
        <taxon>Alphaproteobacteria</taxon>
        <taxon>Hyphomicrobiales</taxon>
        <taxon>Terrihabitans</taxon>
    </lineage>
</organism>
<dbReference type="Proteomes" id="UP001274321">
    <property type="component" value="Unassembled WGS sequence"/>
</dbReference>
<dbReference type="EMBL" id="JAXAFJ010000001">
    <property type="protein sequence ID" value="MDX6804970.1"/>
    <property type="molecule type" value="Genomic_DNA"/>
</dbReference>
<keyword evidence="3" id="KW-1185">Reference proteome</keyword>
<sequence length="186" mass="19334">MRPFLPTAAGLLLLSSLPVLAQAPATPRAQKAEPAAPPAAPAIPQKREEIVYGAWTLVCTSPAQGAGAKVCNAVLRIREQKSGKAVLGWIIARTEAGGLAGVFETPTGVQIPAGVELTLGKGAVRKLPYDWCDPQRCQARATIDAAFLKELSAAGTASVKMVSKEGKAVNLGFGTEGFDKVAPSFR</sequence>
<feature type="signal peptide" evidence="1">
    <location>
        <begin position="1"/>
        <end position="21"/>
    </location>
</feature>
<evidence type="ECO:0000256" key="1">
    <source>
        <dbReference type="SAM" id="SignalP"/>
    </source>
</evidence>
<protein>
    <submittedName>
        <fullName evidence="2">Invasion associated locus B family protein</fullName>
    </submittedName>
</protein>
<reference evidence="2 3" key="1">
    <citation type="submission" date="2023-11" db="EMBL/GenBank/DDBJ databases">
        <authorList>
            <person name="Bao R."/>
        </authorList>
    </citation>
    <scope>NUCLEOTIDE SEQUENCE [LARGE SCALE GENOMIC DNA]</scope>
    <source>
        <strain evidence="2 3">PJ23</strain>
    </source>
</reference>
<proteinExistence type="predicted"/>